<reference evidence="11 12" key="1">
    <citation type="submission" date="2015-09" db="EMBL/GenBank/DDBJ databases">
        <title>Host preference determinants of Valsa canker pathogens revealed by comparative genomics.</title>
        <authorList>
            <person name="Yin Z."/>
            <person name="Huang L."/>
        </authorList>
    </citation>
    <scope>NUCLEOTIDE SEQUENCE [LARGE SCALE GENOMIC DNA]</scope>
    <source>
        <strain evidence="11 12">SXYLt</strain>
    </source>
</reference>
<dbReference type="PANTHER" id="PTHR47182">
    <property type="entry name" value="CELL WALL ALPHA-1,3-GLUCAN SYNTHASE AGS1-RELATED"/>
    <property type="match status" value="1"/>
</dbReference>
<comment type="similarity">
    <text evidence="1">Belongs to the glycosyltransferase group 1 family.</text>
</comment>
<dbReference type="InterPro" id="IPR017853">
    <property type="entry name" value="GH"/>
</dbReference>
<keyword evidence="3" id="KW-0328">Glycosyltransferase</keyword>
<feature type="signal peptide" evidence="9">
    <location>
        <begin position="1"/>
        <end position="19"/>
    </location>
</feature>
<dbReference type="OrthoDB" id="512920at2759"/>
<dbReference type="Pfam" id="PF26122">
    <property type="entry name" value="CBM_Mok13"/>
    <property type="match status" value="1"/>
</dbReference>
<dbReference type="GO" id="GO:0047657">
    <property type="term" value="F:alpha-1,3-glucan synthase activity"/>
    <property type="evidence" value="ECO:0007669"/>
    <property type="project" value="UniProtKB-EC"/>
</dbReference>
<dbReference type="Pfam" id="PF26127">
    <property type="entry name" value="12TM_Mok13"/>
    <property type="match status" value="1"/>
</dbReference>
<comment type="caution">
    <text evidence="11">The sequence shown here is derived from an EMBL/GenBank/DDBJ whole genome shotgun (WGS) entry which is preliminary data.</text>
</comment>
<dbReference type="Pfam" id="PF26108">
    <property type="entry name" value="GH_Mok13"/>
    <property type="match status" value="1"/>
</dbReference>
<dbReference type="InterPro" id="IPR058657">
    <property type="entry name" value="Mok11-13/Ags1-like_Ig"/>
</dbReference>
<organism evidence="11 12">
    <name type="scientific">Cytospora leucostoma</name>
    <dbReference type="NCBI Taxonomy" id="1230097"/>
    <lineage>
        <taxon>Eukaryota</taxon>
        <taxon>Fungi</taxon>
        <taxon>Dikarya</taxon>
        <taxon>Ascomycota</taxon>
        <taxon>Pezizomycotina</taxon>
        <taxon>Sordariomycetes</taxon>
        <taxon>Sordariomycetidae</taxon>
        <taxon>Diaporthales</taxon>
        <taxon>Cytosporaceae</taxon>
        <taxon>Cytospora</taxon>
    </lineage>
</organism>
<feature type="compositionally biased region" description="Polar residues" evidence="7">
    <location>
        <begin position="1681"/>
        <end position="1696"/>
    </location>
</feature>
<dbReference type="SMART" id="SM00642">
    <property type="entry name" value="Aamy"/>
    <property type="match status" value="1"/>
</dbReference>
<evidence type="ECO:0000313" key="12">
    <source>
        <dbReference type="Proteomes" id="UP000285146"/>
    </source>
</evidence>
<keyword evidence="9" id="KW-0732">Signal</keyword>
<evidence type="ECO:0000256" key="8">
    <source>
        <dbReference type="SAM" id="Phobius"/>
    </source>
</evidence>
<feature type="region of interest" description="Disordered" evidence="7">
    <location>
        <begin position="1868"/>
        <end position="1888"/>
    </location>
</feature>
<proteinExistence type="inferred from homology"/>
<evidence type="ECO:0000256" key="7">
    <source>
        <dbReference type="SAM" id="MobiDB-lite"/>
    </source>
</evidence>
<dbReference type="InterPro" id="IPR013534">
    <property type="entry name" value="Starch_synth_cat_dom"/>
</dbReference>
<dbReference type="InterPro" id="IPR006047">
    <property type="entry name" value="GH13_cat_dom"/>
</dbReference>
<dbReference type="Pfam" id="PF00128">
    <property type="entry name" value="Alpha-amylase"/>
    <property type="match status" value="1"/>
</dbReference>
<dbReference type="Gene3D" id="3.40.50.2000">
    <property type="entry name" value="Glycogen Phosphorylase B"/>
    <property type="match status" value="2"/>
</dbReference>
<dbReference type="GO" id="GO:0009277">
    <property type="term" value="C:fungal-type cell wall"/>
    <property type="evidence" value="ECO:0007669"/>
    <property type="project" value="TreeGrafter"/>
</dbReference>
<dbReference type="EC" id="2.4.1.183" evidence="2"/>
<evidence type="ECO:0000256" key="5">
    <source>
        <dbReference type="ARBA" id="ARBA00023316"/>
    </source>
</evidence>
<dbReference type="EMBL" id="LKEB01000008">
    <property type="protein sequence ID" value="ROW15615.1"/>
    <property type="molecule type" value="Genomic_DNA"/>
</dbReference>
<comment type="catalytic activity">
    <reaction evidence="6">
        <text>[(1-&gt;3)-alpha-D-glucosyl](n) + UDP-alpha-D-glucose = [(1-&gt;3)-alpha-D-glucosyl](n+1) + UDP + H(+)</text>
        <dbReference type="Rhea" id="RHEA:19749"/>
        <dbReference type="Rhea" id="RHEA-COMP:11150"/>
        <dbReference type="Rhea" id="RHEA-COMP:11151"/>
        <dbReference type="ChEBI" id="CHEBI:15378"/>
        <dbReference type="ChEBI" id="CHEBI:28100"/>
        <dbReference type="ChEBI" id="CHEBI:58223"/>
        <dbReference type="ChEBI" id="CHEBI:58885"/>
        <dbReference type="EC" id="2.4.1.183"/>
    </reaction>
</comment>
<evidence type="ECO:0000256" key="4">
    <source>
        <dbReference type="ARBA" id="ARBA00022679"/>
    </source>
</evidence>
<feature type="transmembrane region" description="Helical" evidence="8">
    <location>
        <begin position="1911"/>
        <end position="1931"/>
    </location>
</feature>
<keyword evidence="8" id="KW-0472">Membrane</keyword>
<dbReference type="InterPro" id="IPR058655">
    <property type="entry name" value="Mok11-14/Ags1-like"/>
</dbReference>
<evidence type="ECO:0000313" key="11">
    <source>
        <dbReference type="EMBL" id="ROW15615.1"/>
    </source>
</evidence>
<feature type="transmembrane region" description="Helical" evidence="8">
    <location>
        <begin position="2036"/>
        <end position="2059"/>
    </location>
</feature>
<feature type="transmembrane region" description="Helical" evidence="8">
    <location>
        <begin position="2157"/>
        <end position="2181"/>
    </location>
</feature>
<feature type="transmembrane region" description="Helical" evidence="8">
    <location>
        <begin position="2005"/>
        <end position="2024"/>
    </location>
</feature>
<accession>A0A423XH17</accession>
<dbReference type="PANTHER" id="PTHR47182:SF2">
    <property type="entry name" value="CELL WALL ALPHA-1,3-GLUCAN SYNTHASE AGS1"/>
    <property type="match status" value="1"/>
</dbReference>
<evidence type="ECO:0000256" key="6">
    <source>
        <dbReference type="ARBA" id="ARBA00048960"/>
    </source>
</evidence>
<feature type="region of interest" description="Disordered" evidence="7">
    <location>
        <begin position="1678"/>
        <end position="1731"/>
    </location>
</feature>
<evidence type="ECO:0000256" key="9">
    <source>
        <dbReference type="SAM" id="SignalP"/>
    </source>
</evidence>
<feature type="transmembrane region" description="Helical" evidence="8">
    <location>
        <begin position="1974"/>
        <end position="1993"/>
    </location>
</feature>
<dbReference type="STRING" id="1230097.A0A423XH17"/>
<dbReference type="InterPro" id="IPR058656">
    <property type="entry name" value="Mok11-13/Ags1-like_GH"/>
</dbReference>
<dbReference type="InParanoid" id="A0A423XH17"/>
<dbReference type="FunFam" id="3.40.50.2000:FF:000052">
    <property type="entry name" value="Alpha-1,3-glucan synthase Ags2"/>
    <property type="match status" value="1"/>
</dbReference>
<dbReference type="Proteomes" id="UP000285146">
    <property type="component" value="Unassembled WGS sequence"/>
</dbReference>
<protein>
    <recommendedName>
        <fullName evidence="2">alpha-1,3-glucan synthase</fullName>
        <ecNumber evidence="2">2.4.1.183</ecNumber>
    </recommendedName>
</protein>
<keyword evidence="4" id="KW-0808">Transferase</keyword>
<dbReference type="InterPro" id="IPR058658">
    <property type="entry name" value="Mok11-13/Ags1-like_Ig_2"/>
</dbReference>
<feature type="domain" description="Glycosyl hydrolase family 13 catalytic" evidence="10">
    <location>
        <begin position="65"/>
        <end position="548"/>
    </location>
</feature>
<feature type="region of interest" description="Disordered" evidence="7">
    <location>
        <begin position="1827"/>
        <end position="1851"/>
    </location>
</feature>
<dbReference type="FunFam" id="3.40.50.2000:FF:000058">
    <property type="entry name" value="Alpha-1,3-glucan synthase Ags1"/>
    <property type="match status" value="1"/>
</dbReference>
<dbReference type="GO" id="GO:0070600">
    <property type="term" value="P:fungal-type cell wall (1-&gt;3)-alpha-glucan biosynthetic process"/>
    <property type="evidence" value="ECO:0007669"/>
    <property type="project" value="TreeGrafter"/>
</dbReference>
<gene>
    <name evidence="11" type="ORF">VPNG_02169</name>
</gene>
<dbReference type="Pfam" id="PF26114">
    <property type="entry name" value="Ig_2_Mok13"/>
    <property type="match status" value="1"/>
</dbReference>
<keyword evidence="8" id="KW-1133">Transmembrane helix</keyword>
<evidence type="ECO:0000256" key="1">
    <source>
        <dbReference type="ARBA" id="ARBA00006122"/>
    </source>
</evidence>
<feature type="chain" id="PRO_5019030658" description="alpha-1,3-glucan synthase" evidence="9">
    <location>
        <begin position="20"/>
        <end position="2336"/>
    </location>
</feature>
<dbReference type="Pfam" id="PF26111">
    <property type="entry name" value="Ig_Mok13"/>
    <property type="match status" value="1"/>
</dbReference>
<dbReference type="InterPro" id="IPR058659">
    <property type="entry name" value="Mok11-13/Ags1-like_CBM"/>
</dbReference>
<keyword evidence="5" id="KW-0961">Cell wall biogenesis/degradation</keyword>
<keyword evidence="12" id="KW-1185">Reference proteome</keyword>
<evidence type="ECO:0000256" key="2">
    <source>
        <dbReference type="ARBA" id="ARBA00012688"/>
    </source>
</evidence>
<feature type="transmembrane region" description="Helical" evidence="8">
    <location>
        <begin position="2304"/>
        <end position="2325"/>
    </location>
</feature>
<dbReference type="Gene3D" id="3.20.20.80">
    <property type="entry name" value="Glycosidases"/>
    <property type="match status" value="2"/>
</dbReference>
<dbReference type="Pfam" id="PF08323">
    <property type="entry name" value="Glyco_transf_5"/>
    <property type="match status" value="1"/>
</dbReference>
<dbReference type="FunFam" id="3.20.20.80:FF:000073">
    <property type="entry name" value="Alpha-1,3-glucan synthase Ags2"/>
    <property type="match status" value="1"/>
</dbReference>
<keyword evidence="8" id="KW-0812">Transmembrane</keyword>
<evidence type="ECO:0000256" key="3">
    <source>
        <dbReference type="ARBA" id="ARBA00022676"/>
    </source>
</evidence>
<dbReference type="CDD" id="cd11323">
    <property type="entry name" value="AmyAc_AGS"/>
    <property type="match status" value="1"/>
</dbReference>
<feature type="transmembrane region" description="Helical" evidence="8">
    <location>
        <begin position="2079"/>
        <end position="2105"/>
    </location>
</feature>
<dbReference type="SUPFAM" id="SSF53756">
    <property type="entry name" value="UDP-Glycosyltransferase/glycogen phosphorylase"/>
    <property type="match status" value="1"/>
</dbReference>
<feature type="transmembrane region" description="Helical" evidence="8">
    <location>
        <begin position="2262"/>
        <end position="2284"/>
    </location>
</feature>
<sequence length="2336" mass="261645">MFVPEALLLLLSALIPAQALRYDPDFVDWNLNTNEDATNPLDYSGKWENHDFQASPDNWRFPFYTLFLDRFVNGDPTNDNANGSVYEQEVMGTQLRFGGDIQGLVDTLDYIQGIGVKGLYIAGSPFINQPYAADSYSPLDLTLLDQHFGNITAWRLAIDEIHKRGMYVVLDNTVATMGDLIGFHGYLNVSAPFVPEHEHTALWKTSRQYHDFNFGTEFNDTCENFPRFYFENGTEAGNAVYDTFGGCYNGDFDQFGDTEAFGVYDDYRRQVTKFASVQDRLREWVPDVMERISLFSCLTIQMLDIDGFRYDKATQVTVDAEAKFSSNMRKCASDVGKNNFFIPGEITGGNTFGSIYLGRGRLPDQYNETVDPEKVVNLTTKKAADLDIFIRDEGMTALDSAAFHYSIYRNLLRFLGMDGSMEAGYDLPNNWVEAWALMLKTNDFLNAQTGAFDPRHMYGVVNQDVFRWPAITYGVERNLLGLFITTLHMPGIPLLLWGEEQAFYVLDNTASNYMFGRQPISGGPAWEAHGCYSLAGELYYHMPLNASRKGCEDPTVSWDHRDPSHPVRNIIKHMYHLRNQYPVLTDGFYLLQLSNHTEQVFLPGSSGVETETGLWSTMRSSFLGIQDLDDETPVWLLYHNRNASHTYTFDCSGDDALISPFPTGTTVKNLFFPHQTINLTESTQKLGINGSTKYNGCTKSLNMEAFEFRAFVPEDLWVPPPPMITKFYPGHDYRILTTEENNTLSVEFRSNVELDCDSFTEAINFTSLTDSDLTPSILGTPICRNITYNDQPDYSGALISAWSWSANITGLAHGIHQIIINNATTSDMGSTTNSVDRFMIRVGSTDNPLVFPTSANYSSTLLTKDDSGAFTLSHTAPGATYFRYSTNWGSSYSSWLPYSKTSSIEKQAWSGTKKQKWEGEHVTVQYWSQLLGSSSYIQEGDADWNGGDRRFPHIFTSGPFNEYGYDAGVQNEMELFSPSYWQWHYMDEWPAKIQLSIWGINPDDQPDQSFVYGDIDADGVLDRLPPSSLVESDINITHAPAKPYLAYRLVVQDSTHKYGLIPAGNMHQQLVLYILLWVVPLIMGILAVEAFKRSFYKIKFNEIGVAQPSGFTLLVNKAKDTFMSATGKSTERSIIAGLPVAGAEKRKHVLIATMEYNIDDWNIKIKIGGLGVMAQLMGTALKHQDLVWVVPCVGGIDYPIDTPAEPMYVKIMGQFYEIQVQYHKLDNITFVLLDAPVFRKQTKAEPYPPRMDDMESAIYYSAWNQCIAETTNRFPIDLYHINDYHGACAPLYLLPRTIPAALSLHNAEFQGMWPMRTPEESREVAEVFNLPMDIVKDYVQFGSVFNLLHAGASYLRIHQKGFGAVGVSKKYGDRSFARYPIFWGLSKVGQLPNPDPTDTAEWSKEALVNDKSVTVDKEFEASRGELRRQAQEWAGLEQDPDAELFVFVGRWSLQKGVDLIADIFPWVLEQYPQAQLICIGPVIDLYGKFAALKLAKLMDLYPKRVCSKPQFTALPPYIFSGAEFALIPSRDEPFGLVAVEFGRKGALGVGARVGGLGQMPGWWYTVESTKASHLLHQFKNAILAAMKSDIDTRAMMRARSAKQRFPVAEWLQRLDKLQRNVIKVHNKEAKKATKKSFLSSTRFLLGGNPSKEALNSEIQLQERMPQWMMDLPDYDEDDPQTSRFHTVLSSPEQSRPGTPGIDSATPSMPGTPLPWAPGHSYMDSESPSLTPSLMSPTRPFALGMQQQNASRASMLSMVEVVGDRHDYKLQQTDPFFTDSRGSFYSAFEKKLGSLDADNSISDLCIEDYLIKSEKNWFNEFRDTKLGRGRGRNRSTSPSSRDRSGSRANDGSKLALSLGQEHRPSTLVNSVSLDDDKTSSEEEDYERQFELPTDYVPPSGLKKYLQYQIGDWPVYAILLSLSQVIASNSYQITLLTGTIGQTATKLYVVASIYLGSTIIWYILSRTVALKFPISIPFFFYGCAFVILGCSPFGYNDAVRGWLQNVATGFYAFASSSGGLTFAFNFGTDGGSTISTWIMRMAIIQGICQMYTVALWAWGSAITAATANSETGAYSLANSPYLLAVCIPIAVGLWVVGVILFLGLPDFYNETPGPVPQLWKTLLKRKTIAWYLLAIIIQNYFLSSIYGRNWAFLFSSSVLQTWHVILLALGFFVVMWAIVLLILGRFSKSHPWMFPIFSVGLGAPRWAQMFWGCSRIGMWLPWAGSAVAGALVSRLLWLWLGLLDGIQGAGIGMILMLTLTRVHVAAAIVAAQVLGSIATIAGRASAPDKVGPGRVFPDLSEGAHNVIGSAWFWVVLCLNLGLCVGYFKFFRKEQVSKP</sequence>
<dbReference type="InterPro" id="IPR058654">
    <property type="entry name" value="Mok11-14/Ags1-like_TM"/>
</dbReference>
<name>A0A423XH17_9PEZI</name>
<evidence type="ECO:0000259" key="10">
    <source>
        <dbReference type="SMART" id="SM00642"/>
    </source>
</evidence>
<dbReference type="SUPFAM" id="SSF51445">
    <property type="entry name" value="(Trans)glycosidases"/>
    <property type="match status" value="1"/>
</dbReference>
<dbReference type="CDD" id="cd03791">
    <property type="entry name" value="GT5_Glycogen_synthase_DULL1-like"/>
    <property type="match status" value="1"/>
</dbReference>
<feature type="transmembrane region" description="Helical" evidence="8">
    <location>
        <begin position="2126"/>
        <end position="2145"/>
    </location>
</feature>
<feature type="transmembrane region" description="Helical" evidence="8">
    <location>
        <begin position="1943"/>
        <end position="1962"/>
    </location>
</feature>